<dbReference type="PANTHER" id="PTHR11224">
    <property type="entry name" value="MAKORIN-RELATED"/>
    <property type="match status" value="1"/>
</dbReference>
<dbReference type="Pfam" id="PF00097">
    <property type="entry name" value="zf-C3HC4"/>
    <property type="match status" value="1"/>
</dbReference>
<dbReference type="GO" id="GO:0008270">
    <property type="term" value="F:zinc ion binding"/>
    <property type="evidence" value="ECO:0007669"/>
    <property type="project" value="UniProtKB-KW"/>
</dbReference>
<reference evidence="10 11" key="1">
    <citation type="submission" date="2024-10" db="EMBL/GenBank/DDBJ databases">
        <title>Updated reference genomes for cyclostephanoid diatoms.</title>
        <authorList>
            <person name="Roberts W.R."/>
            <person name="Alverson A.J."/>
        </authorList>
    </citation>
    <scope>NUCLEOTIDE SEQUENCE [LARGE SCALE GENOMIC DNA]</scope>
    <source>
        <strain evidence="10 11">AJA276-08</strain>
    </source>
</reference>
<gene>
    <name evidence="10" type="ORF">ACHAW5_007360</name>
</gene>
<evidence type="ECO:0008006" key="12">
    <source>
        <dbReference type="Google" id="ProtNLM"/>
    </source>
</evidence>
<evidence type="ECO:0000256" key="4">
    <source>
        <dbReference type="ARBA" id="ARBA00022771"/>
    </source>
</evidence>
<dbReference type="GO" id="GO:0061630">
    <property type="term" value="F:ubiquitin protein ligase activity"/>
    <property type="evidence" value="ECO:0007669"/>
    <property type="project" value="UniProtKB-EC"/>
</dbReference>
<feature type="region of interest" description="Disordered" evidence="7">
    <location>
        <begin position="282"/>
        <end position="312"/>
    </location>
</feature>
<evidence type="ECO:0000259" key="8">
    <source>
        <dbReference type="PROSITE" id="PS50089"/>
    </source>
</evidence>
<dbReference type="SMART" id="SM00356">
    <property type="entry name" value="ZnF_C3H1"/>
    <property type="match status" value="3"/>
</dbReference>
<keyword evidence="2 6" id="KW-0479">Metal-binding</keyword>
<dbReference type="SUPFAM" id="SSF57850">
    <property type="entry name" value="RING/U-box"/>
    <property type="match status" value="1"/>
</dbReference>
<dbReference type="InterPro" id="IPR045072">
    <property type="entry name" value="MKRN-like"/>
</dbReference>
<dbReference type="Pfam" id="PF14608">
    <property type="entry name" value="zf-CCCH_2"/>
    <property type="match status" value="1"/>
</dbReference>
<feature type="domain" description="RING-type" evidence="8">
    <location>
        <begin position="129"/>
        <end position="175"/>
    </location>
</feature>
<dbReference type="PROSITE" id="PS50089">
    <property type="entry name" value="ZF_RING_2"/>
    <property type="match status" value="1"/>
</dbReference>
<dbReference type="Proteomes" id="UP001530315">
    <property type="component" value="Unassembled WGS sequence"/>
</dbReference>
<dbReference type="InterPro" id="IPR036855">
    <property type="entry name" value="Znf_CCCH_sf"/>
</dbReference>
<dbReference type="Pfam" id="PF00642">
    <property type="entry name" value="zf-CCCH"/>
    <property type="match status" value="1"/>
</dbReference>
<feature type="domain" description="C3H1-type" evidence="9">
    <location>
        <begin position="204"/>
        <end position="234"/>
    </location>
</feature>
<dbReference type="EMBL" id="JALLAZ020001170">
    <property type="protein sequence ID" value="KAL3779327.1"/>
    <property type="molecule type" value="Genomic_DNA"/>
</dbReference>
<feature type="domain" description="C3H1-type" evidence="9">
    <location>
        <begin position="75"/>
        <end position="101"/>
    </location>
</feature>
<feature type="domain" description="C3H1-type" evidence="9">
    <location>
        <begin position="37"/>
        <end position="65"/>
    </location>
</feature>
<dbReference type="InterPro" id="IPR018957">
    <property type="entry name" value="Znf_C3HC4_RING-type"/>
</dbReference>
<proteinExistence type="predicted"/>
<evidence type="ECO:0000256" key="1">
    <source>
        <dbReference type="ARBA" id="ARBA00022679"/>
    </source>
</evidence>
<evidence type="ECO:0000256" key="2">
    <source>
        <dbReference type="ARBA" id="ARBA00022723"/>
    </source>
</evidence>
<dbReference type="PROSITE" id="PS50103">
    <property type="entry name" value="ZF_C3H1"/>
    <property type="match status" value="3"/>
</dbReference>
<evidence type="ECO:0000313" key="10">
    <source>
        <dbReference type="EMBL" id="KAL3779327.1"/>
    </source>
</evidence>
<dbReference type="PROSITE" id="PS00518">
    <property type="entry name" value="ZF_RING_1"/>
    <property type="match status" value="1"/>
</dbReference>
<keyword evidence="5 6" id="KW-0862">Zinc</keyword>
<keyword evidence="4 6" id="KW-0863">Zinc-finger</keyword>
<evidence type="ECO:0000313" key="11">
    <source>
        <dbReference type="Proteomes" id="UP001530315"/>
    </source>
</evidence>
<evidence type="ECO:0000256" key="7">
    <source>
        <dbReference type="SAM" id="MobiDB-lite"/>
    </source>
</evidence>
<dbReference type="InterPro" id="IPR013083">
    <property type="entry name" value="Znf_RING/FYVE/PHD"/>
</dbReference>
<feature type="region of interest" description="Disordered" evidence="7">
    <location>
        <begin position="1"/>
        <end position="38"/>
    </location>
</feature>
<protein>
    <recommendedName>
        <fullName evidence="12">RING-type E3 ubiquitin transferase</fullName>
    </recommendedName>
</protein>
<dbReference type="Gene3D" id="3.30.1370.210">
    <property type="match status" value="1"/>
</dbReference>
<organism evidence="10 11">
    <name type="scientific">Stephanodiscus triporus</name>
    <dbReference type="NCBI Taxonomy" id="2934178"/>
    <lineage>
        <taxon>Eukaryota</taxon>
        <taxon>Sar</taxon>
        <taxon>Stramenopiles</taxon>
        <taxon>Ochrophyta</taxon>
        <taxon>Bacillariophyta</taxon>
        <taxon>Coscinodiscophyceae</taxon>
        <taxon>Thalassiosirophycidae</taxon>
        <taxon>Stephanodiscales</taxon>
        <taxon>Stephanodiscaceae</taxon>
        <taxon>Stephanodiscus</taxon>
    </lineage>
</organism>
<evidence type="ECO:0000259" key="9">
    <source>
        <dbReference type="PROSITE" id="PS50103"/>
    </source>
</evidence>
<dbReference type="InterPro" id="IPR041367">
    <property type="entry name" value="Znf-CCCH_4"/>
</dbReference>
<dbReference type="InterPro" id="IPR017907">
    <property type="entry name" value="Znf_RING_CS"/>
</dbReference>
<feature type="zinc finger region" description="C3H1-type" evidence="6">
    <location>
        <begin position="37"/>
        <end position="65"/>
    </location>
</feature>
<feature type="zinc finger region" description="C3H1-type" evidence="6">
    <location>
        <begin position="204"/>
        <end position="234"/>
    </location>
</feature>
<dbReference type="Pfam" id="PF18044">
    <property type="entry name" value="zf-CCCH_4"/>
    <property type="match status" value="1"/>
</dbReference>
<feature type="compositionally biased region" description="Acidic residues" evidence="7">
    <location>
        <begin position="300"/>
        <end position="312"/>
    </location>
</feature>
<evidence type="ECO:0000256" key="5">
    <source>
        <dbReference type="ARBA" id="ARBA00022833"/>
    </source>
</evidence>
<evidence type="ECO:0000256" key="6">
    <source>
        <dbReference type="PROSITE-ProRule" id="PRU00723"/>
    </source>
</evidence>
<dbReference type="InterPro" id="IPR001841">
    <property type="entry name" value="Znf_RING"/>
</dbReference>
<dbReference type="SMART" id="SM00184">
    <property type="entry name" value="RING"/>
    <property type="match status" value="1"/>
</dbReference>
<keyword evidence="1" id="KW-0808">Transferase</keyword>
<dbReference type="AlphaFoldDB" id="A0ABD3NUM8"/>
<evidence type="ECO:0000256" key="3">
    <source>
        <dbReference type="ARBA" id="ARBA00022737"/>
    </source>
</evidence>
<name>A0ABD3NUM8_9STRA</name>
<dbReference type="InterPro" id="IPR000571">
    <property type="entry name" value="Znf_CCCH"/>
</dbReference>
<keyword evidence="3" id="KW-0677">Repeat</keyword>
<dbReference type="Gene3D" id="3.30.40.10">
    <property type="entry name" value="Zinc/RING finger domain, C3HC4 (zinc finger)"/>
    <property type="match status" value="1"/>
</dbReference>
<dbReference type="PANTHER" id="PTHR11224:SF10">
    <property type="entry name" value="IP09428P-RELATED"/>
    <property type="match status" value="1"/>
</dbReference>
<sequence>MTTTNEKDVGNGGSGRHSLASPSASSSSSSSSSPRPPPARPFCRFFFQSGRCRNGESCRFSHVDASGSLSREEVLRTIPCPHFASGTCRYGDRCELRHRRSAADECGGGTKGGYGEEEDDDDDDQARVCGICLEPPRSYGVLSCCDHSFCYPCLMEWRKEGSSDVSSRRVCPTCRRSSDYVVPSSYLPTSVDEKERVLRDYRVRCSSVPCKNFEFGKLGSCPFGRDCFYAHSGRNGADIKSRDKSMQELYEIRQRDRNDRTNRDMQYVADMLMMMGLRRHLGGQDREAGGGYRRRRGEIYDDDDEDDTDDDDDGGDIFFSNVLAALLREEPDFLGLFTH</sequence>
<comment type="caution">
    <text evidence="10">The sequence shown here is derived from an EMBL/GenBank/DDBJ whole genome shotgun (WGS) entry which is preliminary data.</text>
</comment>
<feature type="compositionally biased region" description="Low complexity" evidence="7">
    <location>
        <begin position="20"/>
        <end position="33"/>
    </location>
</feature>
<accession>A0ABD3NUM8</accession>
<feature type="zinc finger region" description="C3H1-type" evidence="6">
    <location>
        <begin position="75"/>
        <end position="101"/>
    </location>
</feature>
<dbReference type="SUPFAM" id="SSF90229">
    <property type="entry name" value="CCCH zinc finger"/>
    <property type="match status" value="1"/>
</dbReference>
<keyword evidence="11" id="KW-1185">Reference proteome</keyword>